<keyword evidence="3" id="KW-1185">Reference proteome</keyword>
<feature type="domain" description="Carrier" evidence="1">
    <location>
        <begin position="1"/>
        <end position="79"/>
    </location>
</feature>
<evidence type="ECO:0000313" key="2">
    <source>
        <dbReference type="EMBL" id="SJZ38157.1"/>
    </source>
</evidence>
<evidence type="ECO:0000313" key="3">
    <source>
        <dbReference type="Proteomes" id="UP000189857"/>
    </source>
</evidence>
<sequence>MKKEDIMVKLQEIFADVFGNDNLSINEETNADDIDAWDSLTNITILAAVQDEFSVSFEIDEIVAMKNVGEMIAAIAEKIK</sequence>
<reference evidence="2 3" key="1">
    <citation type="submission" date="2017-02" db="EMBL/GenBank/DDBJ databases">
        <authorList>
            <person name="Peterson S.W."/>
        </authorList>
    </citation>
    <scope>NUCLEOTIDE SEQUENCE [LARGE SCALE GENOMIC DNA]</scope>
    <source>
        <strain evidence="2 3">ATCC 17233</strain>
    </source>
</reference>
<dbReference type="EMBL" id="FUXA01000003">
    <property type="protein sequence ID" value="SJZ38157.1"/>
    <property type="molecule type" value="Genomic_DNA"/>
</dbReference>
<dbReference type="PROSITE" id="PS50075">
    <property type="entry name" value="CARRIER"/>
    <property type="match status" value="1"/>
</dbReference>
<dbReference type="Pfam" id="PF00550">
    <property type="entry name" value="PP-binding"/>
    <property type="match status" value="1"/>
</dbReference>
<dbReference type="Gene3D" id="1.10.1200.10">
    <property type="entry name" value="ACP-like"/>
    <property type="match status" value="1"/>
</dbReference>
<proteinExistence type="predicted"/>
<dbReference type="Proteomes" id="UP000189857">
    <property type="component" value="Unassembled WGS sequence"/>
</dbReference>
<dbReference type="AlphaFoldDB" id="A0A1T4K749"/>
<organism evidence="2 3">
    <name type="scientific">Eubacterium ruminantium</name>
    <dbReference type="NCBI Taxonomy" id="42322"/>
    <lineage>
        <taxon>Bacteria</taxon>
        <taxon>Bacillati</taxon>
        <taxon>Bacillota</taxon>
        <taxon>Clostridia</taxon>
        <taxon>Eubacteriales</taxon>
        <taxon>Eubacteriaceae</taxon>
        <taxon>Eubacterium</taxon>
    </lineage>
</organism>
<evidence type="ECO:0000259" key="1">
    <source>
        <dbReference type="PROSITE" id="PS50075"/>
    </source>
</evidence>
<dbReference type="OrthoDB" id="9811033at2"/>
<accession>A0A1T4K749</accession>
<dbReference type="SUPFAM" id="SSF47336">
    <property type="entry name" value="ACP-like"/>
    <property type="match status" value="1"/>
</dbReference>
<dbReference type="InterPro" id="IPR009081">
    <property type="entry name" value="PP-bd_ACP"/>
</dbReference>
<gene>
    <name evidence="2" type="ORF">SAMN02745110_00208</name>
</gene>
<dbReference type="InterPro" id="IPR036736">
    <property type="entry name" value="ACP-like_sf"/>
</dbReference>
<protein>
    <submittedName>
        <fullName evidence="2">Acyl carrier protein</fullName>
    </submittedName>
</protein>
<name>A0A1T4K749_9FIRM</name>
<dbReference type="RefSeq" id="WP_078785887.1">
    <property type="nucleotide sequence ID" value="NZ_FMTO01000002.1"/>
</dbReference>